<organism evidence="1 2">
    <name type="scientific">Actinacidiphila bryophytorum</name>
    <dbReference type="NCBI Taxonomy" id="1436133"/>
    <lineage>
        <taxon>Bacteria</taxon>
        <taxon>Bacillati</taxon>
        <taxon>Actinomycetota</taxon>
        <taxon>Actinomycetes</taxon>
        <taxon>Kitasatosporales</taxon>
        <taxon>Streptomycetaceae</taxon>
        <taxon>Actinacidiphila</taxon>
    </lineage>
</organism>
<protein>
    <submittedName>
        <fullName evidence="1">Uncharacterized protein</fullName>
    </submittedName>
</protein>
<gene>
    <name evidence="1" type="ORF">SBRY_90296</name>
</gene>
<reference evidence="1" key="1">
    <citation type="submission" date="2021-06" db="EMBL/GenBank/DDBJ databases">
        <authorList>
            <person name="Arsene-Ploetze F."/>
        </authorList>
    </citation>
    <scope>NUCLEOTIDE SEQUENCE</scope>
    <source>
        <strain evidence="1">SBRY1</strain>
    </source>
</reference>
<comment type="caution">
    <text evidence="1">The sequence shown here is derived from an EMBL/GenBank/DDBJ whole genome shotgun (WGS) entry which is preliminary data.</text>
</comment>
<name>A0A9W4H8X2_9ACTN</name>
<evidence type="ECO:0000313" key="2">
    <source>
        <dbReference type="Proteomes" id="UP001153328"/>
    </source>
</evidence>
<accession>A0A9W4H8X2</accession>
<sequence>MGMPGTVRVVFVDAADGSELGRTELSAGQLPGPFASAMRLELAGEPWDVVRAEPPDAGEFVAGGSLVLRLSRVQVAAPEDVSYSLATICDTLPPTGTAQAGAGALFGIHQDDWRQTEMLSRQVAAEAEAELRAIRRIHREHSRLVGQGHSALRAFDMIHIRWAPRAPLAGADVCGRRLSSRRRAGSIPYEGVTHDGGRSRATDSFPINVGSLTLHGQTYGDHVEVLCLTPSPSTAAEPAAVLAQAMCEYDLVLVDWCTATVRDPSGIGEFLA</sequence>
<dbReference type="Proteomes" id="UP001153328">
    <property type="component" value="Unassembled WGS sequence"/>
</dbReference>
<proteinExistence type="predicted"/>
<dbReference type="AlphaFoldDB" id="A0A9W4H8X2"/>
<dbReference type="EMBL" id="CAJVAX010000023">
    <property type="protein sequence ID" value="CAG7658535.1"/>
    <property type="molecule type" value="Genomic_DNA"/>
</dbReference>
<evidence type="ECO:0000313" key="1">
    <source>
        <dbReference type="EMBL" id="CAG7658535.1"/>
    </source>
</evidence>
<keyword evidence="2" id="KW-1185">Reference proteome</keyword>